<dbReference type="PANTHER" id="PTHR46795">
    <property type="entry name" value="ABC TRANSPORTER PERMEASE-RELATED-RELATED"/>
    <property type="match status" value="1"/>
</dbReference>
<dbReference type="RefSeq" id="WP_227614812.1">
    <property type="nucleotide sequence ID" value="NZ_JAJEPR010000008.1"/>
</dbReference>
<sequence>MNKGFYLKMAWGNIRKNRNIYLPYLLAASVMTALFYIQGSLCDMVDISGMKGKRMMSSLLGISTPITGIFSLVILFYVNSFVMKQRKKEFGLYNVLGMEKRHLVRLMSVEILLVAVFSLVFGISGGALFSQLFFLIFYKMIRMEADLTMVIPRGAVTETLTLFGILFCLVLLYDIVAVIRTRPVELLKSESQGEREPKVHGLAALIGVAALTGGYVIAQKVESPMEAMLWFFAAALLVIIGTYGLFMAGSIALLKWMKKRECFYYRPSSFISVSGMLYRMKQNAAGLAGICILSTMVMVTIGASLCIFSGVGEGVRQEYPREYFLQMHYSEDLKPETYQDTTSDVKKLVEAQMEENGSRVENMLSYTRCNMVYRKGKDGYEAEMGDLADTNDYENLVYVQYLLREDYEANTGKKIEIPDDVAAFYESEEGLIPGETLLFGDYSIKGKRLEEPVETAVASRYSGIKKRVQVLLPGIEEMEKLTESLGKNFETYYGLEEGEGPGAMYFLGWNWYFDISGKQEPAEEFLEKLRSSWETEKASEWAYISTFQNRTEEEEYLFQEYGTILFIGFFLGLIFLLATVLIIYYKQVTEGYDDRKRFVIMQDIGLSQAEVKKTIRTQVLLVFFLPLGAAGLHMAMAFKVLVKMMALFSAYNIKLFSLCIGLTVAVFALVYFLVYTVTARIYYKIVSNVSTVNIK</sequence>
<keyword evidence="4 6" id="KW-1133">Transmembrane helix</keyword>
<evidence type="ECO:0000313" key="9">
    <source>
        <dbReference type="Proteomes" id="UP001197875"/>
    </source>
</evidence>
<dbReference type="AlphaFoldDB" id="A0AAE3DRP5"/>
<feature type="transmembrane region" description="Helical" evidence="6">
    <location>
        <begin position="21"/>
        <end position="39"/>
    </location>
</feature>
<feature type="transmembrane region" description="Helical" evidence="6">
    <location>
        <begin position="653"/>
        <end position="674"/>
    </location>
</feature>
<evidence type="ECO:0000256" key="4">
    <source>
        <dbReference type="ARBA" id="ARBA00022989"/>
    </source>
</evidence>
<feature type="transmembrane region" description="Helical" evidence="6">
    <location>
        <begin position="230"/>
        <end position="254"/>
    </location>
</feature>
<dbReference type="PIRSF" id="PIRSF018968">
    <property type="entry name" value="ABC_permease_BceB"/>
    <property type="match status" value="1"/>
</dbReference>
<evidence type="ECO:0000256" key="6">
    <source>
        <dbReference type="PIRNR" id="PIRNR018968"/>
    </source>
</evidence>
<feature type="transmembrane region" description="Helical" evidence="6">
    <location>
        <begin position="619"/>
        <end position="641"/>
    </location>
</feature>
<dbReference type="Pfam" id="PF02687">
    <property type="entry name" value="FtsX"/>
    <property type="match status" value="1"/>
</dbReference>
<gene>
    <name evidence="8" type="ORF">LKD71_06600</name>
</gene>
<dbReference type="Proteomes" id="UP001197875">
    <property type="component" value="Unassembled WGS sequence"/>
</dbReference>
<protein>
    <submittedName>
        <fullName evidence="8">ABC transporter permease</fullName>
    </submittedName>
</protein>
<dbReference type="EMBL" id="JAJEPR010000008">
    <property type="protein sequence ID" value="MCC2189472.1"/>
    <property type="molecule type" value="Genomic_DNA"/>
</dbReference>
<dbReference type="InterPro" id="IPR052536">
    <property type="entry name" value="ABC-4_Integral_Memb_Prot"/>
</dbReference>
<keyword evidence="6" id="KW-0813">Transport</keyword>
<feature type="domain" description="ABC3 transporter permease C-terminal" evidence="7">
    <location>
        <begin position="69"/>
        <end position="171"/>
    </location>
</feature>
<comment type="caution">
    <text evidence="8">The sequence shown here is derived from an EMBL/GenBank/DDBJ whole genome shotgun (WGS) entry which is preliminary data.</text>
</comment>
<dbReference type="InterPro" id="IPR027022">
    <property type="entry name" value="ABC_permease_BceB-typ"/>
</dbReference>
<feature type="transmembrane region" description="Helical" evidence="6">
    <location>
        <begin position="59"/>
        <end position="78"/>
    </location>
</feature>
<feature type="transmembrane region" description="Helical" evidence="6">
    <location>
        <begin position="284"/>
        <end position="311"/>
    </location>
</feature>
<proteinExistence type="inferred from homology"/>
<dbReference type="GO" id="GO:0005886">
    <property type="term" value="C:plasma membrane"/>
    <property type="evidence" value="ECO:0007669"/>
    <property type="project" value="UniProtKB-SubCell"/>
</dbReference>
<dbReference type="InterPro" id="IPR003838">
    <property type="entry name" value="ABC3_permease_C"/>
</dbReference>
<feature type="transmembrane region" description="Helical" evidence="6">
    <location>
        <begin position="199"/>
        <end position="218"/>
    </location>
</feature>
<keyword evidence="9" id="KW-1185">Reference proteome</keyword>
<comment type="similarity">
    <text evidence="6">Belongs to the ABC-4 integral membrane protein family.</text>
</comment>
<accession>A0AAE3DRP5</accession>
<feature type="transmembrane region" description="Helical" evidence="6">
    <location>
        <begin position="160"/>
        <end position="179"/>
    </location>
</feature>
<dbReference type="PANTHER" id="PTHR46795:SF3">
    <property type="entry name" value="ABC TRANSPORTER PERMEASE"/>
    <property type="match status" value="1"/>
</dbReference>
<feature type="transmembrane region" description="Helical" evidence="6">
    <location>
        <begin position="111"/>
        <end position="140"/>
    </location>
</feature>
<reference evidence="8 9" key="1">
    <citation type="submission" date="2021-10" db="EMBL/GenBank/DDBJ databases">
        <title>Anaerobic single-cell dispensing facilitates the cultivation of human gut bacteria.</title>
        <authorList>
            <person name="Afrizal A."/>
        </authorList>
    </citation>
    <scope>NUCLEOTIDE SEQUENCE [LARGE SCALE GENOMIC DNA]</scope>
    <source>
        <strain evidence="8 9">CLA-AA-H277</strain>
    </source>
</reference>
<evidence type="ECO:0000256" key="2">
    <source>
        <dbReference type="ARBA" id="ARBA00022475"/>
    </source>
</evidence>
<evidence type="ECO:0000313" key="8">
    <source>
        <dbReference type="EMBL" id="MCC2189472.1"/>
    </source>
</evidence>
<keyword evidence="3 6" id="KW-0812">Transmembrane</keyword>
<organism evidence="8 9">
    <name type="scientific">Fusicatenibacter faecihominis</name>
    <dbReference type="NCBI Taxonomy" id="2881276"/>
    <lineage>
        <taxon>Bacteria</taxon>
        <taxon>Bacillati</taxon>
        <taxon>Bacillota</taxon>
        <taxon>Clostridia</taxon>
        <taxon>Lachnospirales</taxon>
        <taxon>Lachnospiraceae</taxon>
        <taxon>Fusicatenibacter</taxon>
    </lineage>
</organism>
<evidence type="ECO:0000256" key="5">
    <source>
        <dbReference type="ARBA" id="ARBA00023136"/>
    </source>
</evidence>
<keyword evidence="5 6" id="KW-0472">Membrane</keyword>
<evidence type="ECO:0000259" key="7">
    <source>
        <dbReference type="Pfam" id="PF02687"/>
    </source>
</evidence>
<dbReference type="GO" id="GO:0055085">
    <property type="term" value="P:transmembrane transport"/>
    <property type="evidence" value="ECO:0007669"/>
    <property type="project" value="UniProtKB-UniRule"/>
</dbReference>
<feature type="transmembrane region" description="Helical" evidence="6">
    <location>
        <begin position="564"/>
        <end position="585"/>
    </location>
</feature>
<evidence type="ECO:0000256" key="3">
    <source>
        <dbReference type="ARBA" id="ARBA00022692"/>
    </source>
</evidence>
<name>A0AAE3DRP5_9FIRM</name>
<comment type="subcellular location">
    <subcellularLocation>
        <location evidence="1 6">Cell membrane</location>
        <topology evidence="1 6">Multi-pass membrane protein</topology>
    </subcellularLocation>
</comment>
<keyword evidence="2 6" id="KW-1003">Cell membrane</keyword>
<evidence type="ECO:0000256" key="1">
    <source>
        <dbReference type="ARBA" id="ARBA00004651"/>
    </source>
</evidence>